<proteinExistence type="predicted"/>
<dbReference type="Proteomes" id="UP000235786">
    <property type="component" value="Unassembled WGS sequence"/>
</dbReference>
<keyword evidence="4" id="KW-1185">Reference proteome</keyword>
<dbReference type="AlphaFoldDB" id="A0A2J6RAW2"/>
<feature type="region of interest" description="Disordered" evidence="1">
    <location>
        <begin position="1"/>
        <end position="107"/>
    </location>
</feature>
<protein>
    <submittedName>
        <fullName evidence="3">Uncharacterized protein</fullName>
    </submittedName>
</protein>
<sequence>MDPSLPSIPPPAYYNSSPEPHPNSTFDQMLQHIPTPQPQHLSTPSPSPHPTDSKWARRSLSSDTDIYTPSSPPLPSFSSTEEPDPYLEPESKWARRSTSASPWPQDETWEYTESRRNYRHESRKKFILFVVAILLMLAAMLAIVGATTHFRIEDGGCTTEFYEGNWVCT</sequence>
<dbReference type="EMBL" id="KZ613952">
    <property type="protein sequence ID" value="PMD35656.1"/>
    <property type="molecule type" value="Genomic_DNA"/>
</dbReference>
<name>A0A2J6RAW2_HYAVF</name>
<evidence type="ECO:0000313" key="3">
    <source>
        <dbReference type="EMBL" id="PMD35656.1"/>
    </source>
</evidence>
<dbReference type="OrthoDB" id="3561805at2759"/>
<evidence type="ECO:0000256" key="2">
    <source>
        <dbReference type="SAM" id="Phobius"/>
    </source>
</evidence>
<keyword evidence="2" id="KW-0812">Transmembrane</keyword>
<keyword evidence="2" id="KW-1133">Transmembrane helix</keyword>
<feature type="compositionally biased region" description="Polar residues" evidence="1">
    <location>
        <begin position="14"/>
        <end position="28"/>
    </location>
</feature>
<keyword evidence="2" id="KW-0472">Membrane</keyword>
<organism evidence="3 4">
    <name type="scientific">Hyaloscypha variabilis (strain UAMH 11265 / GT02V1 / F)</name>
    <name type="common">Meliniomyces variabilis</name>
    <dbReference type="NCBI Taxonomy" id="1149755"/>
    <lineage>
        <taxon>Eukaryota</taxon>
        <taxon>Fungi</taxon>
        <taxon>Dikarya</taxon>
        <taxon>Ascomycota</taxon>
        <taxon>Pezizomycotina</taxon>
        <taxon>Leotiomycetes</taxon>
        <taxon>Helotiales</taxon>
        <taxon>Hyaloscyphaceae</taxon>
        <taxon>Hyaloscypha</taxon>
        <taxon>Hyaloscypha variabilis</taxon>
    </lineage>
</organism>
<feature type="transmembrane region" description="Helical" evidence="2">
    <location>
        <begin position="126"/>
        <end position="146"/>
    </location>
</feature>
<accession>A0A2J6RAW2</accession>
<reference evidence="3 4" key="1">
    <citation type="submission" date="2016-04" db="EMBL/GenBank/DDBJ databases">
        <title>A degradative enzymes factory behind the ericoid mycorrhizal symbiosis.</title>
        <authorList>
            <consortium name="DOE Joint Genome Institute"/>
            <person name="Martino E."/>
            <person name="Morin E."/>
            <person name="Grelet G."/>
            <person name="Kuo A."/>
            <person name="Kohler A."/>
            <person name="Daghino S."/>
            <person name="Barry K."/>
            <person name="Choi C."/>
            <person name="Cichocki N."/>
            <person name="Clum A."/>
            <person name="Copeland A."/>
            <person name="Hainaut M."/>
            <person name="Haridas S."/>
            <person name="Labutti K."/>
            <person name="Lindquist E."/>
            <person name="Lipzen A."/>
            <person name="Khouja H.-R."/>
            <person name="Murat C."/>
            <person name="Ohm R."/>
            <person name="Olson A."/>
            <person name="Spatafora J."/>
            <person name="Veneault-Fourrey C."/>
            <person name="Henrissat B."/>
            <person name="Grigoriev I."/>
            <person name="Martin F."/>
            <person name="Perotto S."/>
        </authorList>
    </citation>
    <scope>NUCLEOTIDE SEQUENCE [LARGE SCALE GENOMIC DNA]</scope>
    <source>
        <strain evidence="3 4">F</strain>
    </source>
</reference>
<gene>
    <name evidence="3" type="ORF">L207DRAFT_587947</name>
</gene>
<evidence type="ECO:0000313" key="4">
    <source>
        <dbReference type="Proteomes" id="UP000235786"/>
    </source>
</evidence>
<feature type="compositionally biased region" description="Pro residues" evidence="1">
    <location>
        <begin position="1"/>
        <end position="12"/>
    </location>
</feature>
<evidence type="ECO:0000256" key="1">
    <source>
        <dbReference type="SAM" id="MobiDB-lite"/>
    </source>
</evidence>